<dbReference type="CDD" id="cd14132">
    <property type="entry name" value="STKc_CK2_alpha"/>
    <property type="match status" value="1"/>
</dbReference>
<feature type="compositionally biased region" description="Polar residues" evidence="15">
    <location>
        <begin position="126"/>
        <end position="137"/>
    </location>
</feature>
<dbReference type="FunFam" id="1.10.20.10:FF:000015">
    <property type="entry name" value="Transcription initiation factor TFIID subunit 4B"/>
    <property type="match status" value="1"/>
</dbReference>
<feature type="region of interest" description="Disordered" evidence="15">
    <location>
        <begin position="401"/>
        <end position="427"/>
    </location>
</feature>
<dbReference type="GO" id="GO:0003677">
    <property type="term" value="F:DNA binding"/>
    <property type="evidence" value="ECO:0007669"/>
    <property type="project" value="TreeGrafter"/>
</dbReference>
<feature type="compositionally biased region" description="Basic and acidic residues" evidence="15">
    <location>
        <begin position="873"/>
        <end position="884"/>
    </location>
</feature>
<keyword evidence="7" id="KW-0418">Kinase</keyword>
<evidence type="ECO:0000256" key="2">
    <source>
        <dbReference type="ARBA" id="ARBA00006178"/>
    </source>
</evidence>
<evidence type="ECO:0000256" key="5">
    <source>
        <dbReference type="ARBA" id="ARBA00022679"/>
    </source>
</evidence>
<gene>
    <name evidence="18" type="ORF">FNV43_RR11748</name>
</gene>
<dbReference type="PANTHER" id="PTHR15138:SF14">
    <property type="entry name" value="TRANSCRIPTION INITIATION FACTOR TFIID SUBUNIT 4"/>
    <property type="match status" value="1"/>
</dbReference>
<dbReference type="Proteomes" id="UP000796880">
    <property type="component" value="Unassembled WGS sequence"/>
</dbReference>
<feature type="region of interest" description="Disordered" evidence="15">
    <location>
        <begin position="492"/>
        <end position="627"/>
    </location>
</feature>
<keyword evidence="10" id="KW-0804">Transcription</keyword>
<evidence type="ECO:0000256" key="11">
    <source>
        <dbReference type="ARBA" id="ARBA00023242"/>
    </source>
</evidence>
<reference evidence="18" key="1">
    <citation type="submission" date="2020-03" db="EMBL/GenBank/DDBJ databases">
        <title>A high-quality chromosome-level genome assembly of a woody plant with both climbing and erect habits, Rhamnella rubrinervis.</title>
        <authorList>
            <person name="Lu Z."/>
            <person name="Yang Y."/>
            <person name="Zhu X."/>
            <person name="Sun Y."/>
        </authorList>
    </citation>
    <scope>NUCLEOTIDE SEQUENCE</scope>
    <source>
        <strain evidence="18">BYM</strain>
        <tissue evidence="18">Leaf</tissue>
    </source>
</reference>
<dbReference type="InterPro" id="IPR008271">
    <property type="entry name" value="Ser/Thr_kinase_AS"/>
</dbReference>
<evidence type="ECO:0000256" key="9">
    <source>
        <dbReference type="ARBA" id="ARBA00023015"/>
    </source>
</evidence>
<dbReference type="InterPro" id="IPR009072">
    <property type="entry name" value="Histone-fold"/>
</dbReference>
<evidence type="ECO:0000313" key="19">
    <source>
        <dbReference type="Proteomes" id="UP000796880"/>
    </source>
</evidence>
<evidence type="ECO:0000259" key="17">
    <source>
        <dbReference type="PROSITE" id="PS51879"/>
    </source>
</evidence>
<evidence type="ECO:0000256" key="12">
    <source>
        <dbReference type="ARBA" id="ARBA00058775"/>
    </source>
</evidence>
<keyword evidence="4" id="KW-0723">Serine/threonine-protein kinase</keyword>
<feature type="compositionally biased region" description="Basic and acidic residues" evidence="15">
    <location>
        <begin position="532"/>
        <end position="541"/>
    </location>
</feature>
<feature type="compositionally biased region" description="Polar residues" evidence="15">
    <location>
        <begin position="586"/>
        <end position="597"/>
    </location>
</feature>
<feature type="region of interest" description="Disordered" evidence="15">
    <location>
        <begin position="839"/>
        <end position="887"/>
    </location>
</feature>
<dbReference type="CDD" id="cd08045">
    <property type="entry name" value="HFD_TAF4"/>
    <property type="match status" value="1"/>
</dbReference>
<feature type="region of interest" description="Disordered" evidence="15">
    <location>
        <begin position="18"/>
        <end position="183"/>
    </location>
</feature>
<dbReference type="PROSITE" id="PS51879">
    <property type="entry name" value="RST"/>
    <property type="match status" value="1"/>
</dbReference>
<evidence type="ECO:0000256" key="13">
    <source>
        <dbReference type="ARBA" id="ARBA00061236"/>
    </source>
</evidence>
<keyword evidence="8 14" id="KW-0067">ATP-binding</keyword>
<feature type="compositionally biased region" description="Polar residues" evidence="15">
    <location>
        <begin position="495"/>
        <end position="531"/>
    </location>
</feature>
<dbReference type="AlphaFoldDB" id="A0A8K0H6L5"/>
<feature type="compositionally biased region" description="Polar residues" evidence="15">
    <location>
        <begin position="85"/>
        <end position="101"/>
    </location>
</feature>
<feature type="compositionally biased region" description="Basic and acidic residues" evidence="15">
    <location>
        <begin position="144"/>
        <end position="153"/>
    </location>
</feature>
<dbReference type="FunFam" id="1.10.510.10:FF:000059">
    <property type="entry name" value="Casein kinase II subunit alpha"/>
    <property type="match status" value="1"/>
</dbReference>
<dbReference type="GO" id="GO:0046982">
    <property type="term" value="F:protein heterodimerization activity"/>
    <property type="evidence" value="ECO:0007669"/>
    <property type="project" value="InterPro"/>
</dbReference>
<protein>
    <recommendedName>
        <fullName evidence="3">non-specific serine/threonine protein kinase</fullName>
        <ecNumber evidence="3">2.7.11.1</ecNumber>
    </recommendedName>
</protein>
<feature type="compositionally biased region" description="Basic and acidic residues" evidence="15">
    <location>
        <begin position="788"/>
        <end position="798"/>
    </location>
</feature>
<dbReference type="SMART" id="SM00220">
    <property type="entry name" value="S_TKc"/>
    <property type="match status" value="1"/>
</dbReference>
<dbReference type="PROSITE" id="PS00107">
    <property type="entry name" value="PROTEIN_KINASE_ATP"/>
    <property type="match status" value="1"/>
</dbReference>
<dbReference type="GO" id="GO:0005524">
    <property type="term" value="F:ATP binding"/>
    <property type="evidence" value="ECO:0007669"/>
    <property type="project" value="UniProtKB-UniRule"/>
</dbReference>
<dbReference type="Pfam" id="PF00069">
    <property type="entry name" value="Pkinase"/>
    <property type="match status" value="1"/>
</dbReference>
<evidence type="ECO:0000256" key="4">
    <source>
        <dbReference type="ARBA" id="ARBA00022527"/>
    </source>
</evidence>
<dbReference type="EMBL" id="VOIH02000005">
    <property type="protein sequence ID" value="KAF3446568.1"/>
    <property type="molecule type" value="Genomic_DNA"/>
</dbReference>
<evidence type="ECO:0000256" key="1">
    <source>
        <dbReference type="ARBA" id="ARBA00004123"/>
    </source>
</evidence>
<proteinExistence type="inferred from homology"/>
<evidence type="ECO:0000256" key="3">
    <source>
        <dbReference type="ARBA" id="ARBA00012513"/>
    </source>
</evidence>
<feature type="compositionally biased region" description="Low complexity" evidence="15">
    <location>
        <begin position="108"/>
        <end position="119"/>
    </location>
</feature>
<dbReference type="GO" id="GO:0006367">
    <property type="term" value="P:transcription initiation at RNA polymerase II promoter"/>
    <property type="evidence" value="ECO:0007669"/>
    <property type="project" value="TreeGrafter"/>
</dbReference>
<dbReference type="GO" id="GO:0004674">
    <property type="term" value="F:protein serine/threonine kinase activity"/>
    <property type="evidence" value="ECO:0007669"/>
    <property type="project" value="UniProtKB-KW"/>
</dbReference>
<comment type="subcellular location">
    <subcellularLocation>
        <location evidence="1">Nucleus</location>
    </subcellularLocation>
</comment>
<evidence type="ECO:0000259" key="16">
    <source>
        <dbReference type="PROSITE" id="PS50011"/>
    </source>
</evidence>
<organism evidence="18 19">
    <name type="scientific">Rhamnella rubrinervis</name>
    <dbReference type="NCBI Taxonomy" id="2594499"/>
    <lineage>
        <taxon>Eukaryota</taxon>
        <taxon>Viridiplantae</taxon>
        <taxon>Streptophyta</taxon>
        <taxon>Embryophyta</taxon>
        <taxon>Tracheophyta</taxon>
        <taxon>Spermatophyta</taxon>
        <taxon>Magnoliopsida</taxon>
        <taxon>eudicotyledons</taxon>
        <taxon>Gunneridae</taxon>
        <taxon>Pentapetalae</taxon>
        <taxon>rosids</taxon>
        <taxon>fabids</taxon>
        <taxon>Rosales</taxon>
        <taxon>Rhamnaceae</taxon>
        <taxon>rhamnoid group</taxon>
        <taxon>Rhamneae</taxon>
        <taxon>Rhamnella</taxon>
    </lineage>
</organism>
<dbReference type="InterPro" id="IPR011009">
    <property type="entry name" value="Kinase-like_dom_sf"/>
</dbReference>
<feature type="region of interest" description="Disordered" evidence="15">
    <location>
        <begin position="442"/>
        <end position="461"/>
    </location>
</feature>
<name>A0A8K0H6L5_9ROSA</name>
<feature type="compositionally biased region" description="Polar residues" evidence="15">
    <location>
        <begin position="154"/>
        <end position="183"/>
    </location>
</feature>
<dbReference type="FunFam" id="3.30.200.20:FF:000088">
    <property type="entry name" value="Casein kinase II subunit alpha"/>
    <property type="match status" value="1"/>
</dbReference>
<dbReference type="InterPro" id="IPR017441">
    <property type="entry name" value="Protein_kinase_ATP_BS"/>
</dbReference>
<evidence type="ECO:0000256" key="7">
    <source>
        <dbReference type="ARBA" id="ARBA00022777"/>
    </source>
</evidence>
<dbReference type="GO" id="GO:0016251">
    <property type="term" value="F:RNA polymerase II general transcription initiation factor activity"/>
    <property type="evidence" value="ECO:0007669"/>
    <property type="project" value="TreeGrafter"/>
</dbReference>
<keyword evidence="19" id="KW-1185">Reference proteome</keyword>
<dbReference type="GO" id="GO:0005669">
    <property type="term" value="C:transcription factor TFIID complex"/>
    <property type="evidence" value="ECO:0007669"/>
    <property type="project" value="InterPro"/>
</dbReference>
<feature type="domain" description="Protein kinase" evidence="16">
    <location>
        <begin position="957"/>
        <end position="1242"/>
    </location>
</feature>
<dbReference type="PROSITE" id="PS50011">
    <property type="entry name" value="PROTEIN_KINASE_DOM"/>
    <property type="match status" value="1"/>
</dbReference>
<feature type="region of interest" description="Disordered" evidence="15">
    <location>
        <begin position="466"/>
        <end position="485"/>
    </location>
</feature>
<dbReference type="OrthoDB" id="21060at2759"/>
<sequence>MHSGADVEAFQAALNRDIGGDVSASQPSDSESVMSQGSNNTFNHSLPQLQTSSRDGTTDSQIQQDQKNVQQQEINSSEKELKQHGSITEDLQQHSDASQELNRFPFPQKQSQGDHQQGQAERSPLQIPQTTGMQISGKNPVAVHEPDRTHNPDSESQYMKLQKMSNQQATVSEQASNPTNRSKQVPFGLLLPVLLPQLDKDKGMQLQILFGKLKSNEISKDAFVRLIRGVVGDQVLKLAVMKVQSQPSSKQYPSSSQTLVRQQTPAIPTVGTGATQFTDSRSFAQLHQKSANSPADVSQIPSSAVQVQTDSSHPVMDNKVQISREADRQSDSHGMQVNQISPSSAVATTQDRERSGPMQGLNKQQQQQLHYAQPSFTMYGGNAGNYHPYSGATVNASTLSLKPQSHDSQMRQIPQHQNMTSAQGGETQGVSVMTLPKLERQNSISDPGRMQGGSLSHFANNSTMQQNPVTWQSSTNKDQNAGSMSSMAYVKQEPTDQATDQQQKSTLSNSQGLPSVSAAQVEQGNVSSPGTSKDESLEKQPPRMGFSTNTNAVPSSSASMVPPNSVSSSMTMQLDSNVPLGPRVPSGTNPAGINNRTPPKKPSIGQKKPLEALGSSPPPSSKKQKVSGAFLDQSIDQLNDVTAVSGVNLREEEEQLFSGPKEDSRVSEASRKVVQEEEERLILQKTPLQKKLAEIMAKCGLKSMSNDVERCLSLCVEERMRGLINNLIRLSKQRVDTEKSRHQTIITSDPRLQIMTMNRKAREEWERKQAEAEKLRKLNDPEGSNGVDGEKEKDDGRSKSFKGQPNKEEDDKMRTTAANVAARAAVGGDDMLSKWQLMAEQARQKREGGSDAVSSSQSSKDGNRKPLSTSGRTSKDNQETEKRSNAAPFSSAVRATWVFLIIVAIVNANTTKRGRISSENPLEMSRARVYADINVHRPREYWDYESLAVQWGDQDDYEVVRKVGRGKYSEVFEGINITNNEKCIIKILKPVKKKKIKREIKILQNLCGGPNIVKLLDIVRDQHSKTPSLIFEFVNSTDFKVLYPTLTDYDIRYYIYELLKALDFCHSQGIMHRDVKPHNVMIDHELRKLRLIDWGLAEFYHPGKEYNVRVASRYFKGPELLVDLQDYDYSLDMWSLGCMFAGMIFRKEPFFYGHDNHDQLVKIAKVLGTDELNAYLNKYHLVLDPQLEALVGRHSRKPWSKFINADNQHLVSPEAIDFLDKLLRYDHQDRLTAREAMAHQYFFQVRSAENSRIRTL</sequence>
<feature type="compositionally biased region" description="Polar residues" evidence="15">
    <location>
        <begin position="410"/>
        <end position="427"/>
    </location>
</feature>
<evidence type="ECO:0000256" key="15">
    <source>
        <dbReference type="SAM" id="MobiDB-lite"/>
    </source>
</evidence>
<dbReference type="Pfam" id="PF05236">
    <property type="entry name" value="TAF4"/>
    <property type="match status" value="1"/>
</dbReference>
<feature type="domain" description="RST" evidence="17">
    <location>
        <begin position="178"/>
        <end position="249"/>
    </location>
</feature>
<dbReference type="Gene3D" id="3.30.200.20">
    <property type="entry name" value="Phosphorylase Kinase, domain 1"/>
    <property type="match status" value="1"/>
</dbReference>
<dbReference type="Gene3D" id="1.10.510.10">
    <property type="entry name" value="Transferase(Phosphotransferase) domain 1"/>
    <property type="match status" value="1"/>
</dbReference>
<feature type="compositionally biased region" description="Low complexity" evidence="15">
    <location>
        <begin position="551"/>
        <end position="570"/>
    </location>
</feature>
<comment type="similarity">
    <text evidence="2">Belongs to the TAF4 family.</text>
</comment>
<dbReference type="InterPro" id="IPR000719">
    <property type="entry name" value="Prot_kinase_dom"/>
</dbReference>
<evidence type="ECO:0000256" key="10">
    <source>
        <dbReference type="ARBA" id="ARBA00023163"/>
    </source>
</evidence>
<feature type="binding site" evidence="14">
    <location>
        <position position="986"/>
    </location>
    <ligand>
        <name>ATP</name>
        <dbReference type="ChEBI" id="CHEBI:30616"/>
    </ligand>
</feature>
<feature type="region of interest" description="Disordered" evidence="15">
    <location>
        <begin position="285"/>
        <end position="369"/>
    </location>
</feature>
<evidence type="ECO:0000256" key="8">
    <source>
        <dbReference type="ARBA" id="ARBA00022840"/>
    </source>
</evidence>
<keyword evidence="5" id="KW-0808">Transferase</keyword>
<dbReference type="InterPro" id="IPR007900">
    <property type="entry name" value="TAF4_C"/>
</dbReference>
<feature type="compositionally biased region" description="Basic and acidic residues" evidence="15">
    <location>
        <begin position="763"/>
        <end position="780"/>
    </location>
</feature>
<feature type="compositionally biased region" description="Polar residues" evidence="15">
    <location>
        <begin position="23"/>
        <end position="60"/>
    </location>
</feature>
<feature type="compositionally biased region" description="Basic and acidic residues" evidence="15">
    <location>
        <begin position="322"/>
        <end position="331"/>
    </location>
</feature>
<dbReference type="Gene3D" id="1.10.20.10">
    <property type="entry name" value="Histone, subunit A"/>
    <property type="match status" value="1"/>
</dbReference>
<evidence type="ECO:0000313" key="18">
    <source>
        <dbReference type="EMBL" id="KAF3446568.1"/>
    </source>
</evidence>
<comment type="function">
    <text evidence="12">TAFs are components of the transcription factor IID (TFIID) complex that is essential for mediating regulation of RNA polymerase transcription.</text>
</comment>
<dbReference type="Pfam" id="PF12174">
    <property type="entry name" value="RST"/>
    <property type="match status" value="1"/>
</dbReference>
<keyword evidence="11" id="KW-0539">Nucleus</keyword>
<feature type="compositionally biased region" description="Basic and acidic residues" evidence="15">
    <location>
        <begin position="805"/>
        <end position="814"/>
    </location>
</feature>
<feature type="compositionally biased region" description="Polar residues" evidence="15">
    <location>
        <begin position="332"/>
        <end position="349"/>
    </location>
</feature>
<feature type="compositionally biased region" description="Polar residues" evidence="15">
    <location>
        <begin position="285"/>
        <end position="312"/>
    </location>
</feature>
<comment type="similarity">
    <text evidence="13">Belongs to the protein kinase superfamily. Ser/Thr protein kinase family. CK2 subfamily.</text>
</comment>
<dbReference type="InterPro" id="IPR045144">
    <property type="entry name" value="TAF4"/>
</dbReference>
<feature type="compositionally biased region" description="Low complexity" evidence="15">
    <location>
        <begin position="61"/>
        <end position="72"/>
    </location>
</feature>
<dbReference type="InterPro" id="IPR022003">
    <property type="entry name" value="RST"/>
</dbReference>
<evidence type="ECO:0000256" key="14">
    <source>
        <dbReference type="PROSITE-ProRule" id="PRU10141"/>
    </source>
</evidence>
<dbReference type="SUPFAM" id="SSF56112">
    <property type="entry name" value="Protein kinase-like (PK-like)"/>
    <property type="match status" value="1"/>
</dbReference>
<evidence type="ECO:0000256" key="6">
    <source>
        <dbReference type="ARBA" id="ARBA00022741"/>
    </source>
</evidence>
<dbReference type="EC" id="2.7.11.1" evidence="3"/>
<keyword evidence="6 14" id="KW-0547">Nucleotide-binding</keyword>
<dbReference type="PANTHER" id="PTHR15138">
    <property type="entry name" value="TRANSCRIPTION INITIATION FACTOR TFIID SUBUNIT 4"/>
    <property type="match status" value="1"/>
</dbReference>
<feature type="region of interest" description="Disordered" evidence="15">
    <location>
        <begin position="763"/>
        <end position="814"/>
    </location>
</feature>
<comment type="caution">
    <text evidence="18">The sequence shown here is derived from an EMBL/GenBank/DDBJ whole genome shotgun (WGS) entry which is preliminary data.</text>
</comment>
<dbReference type="PROSITE" id="PS00108">
    <property type="entry name" value="PROTEIN_KINASE_ST"/>
    <property type="match status" value="1"/>
</dbReference>
<dbReference type="InterPro" id="IPR045216">
    <property type="entry name" value="CK2_alpha"/>
</dbReference>
<accession>A0A8K0H6L5</accession>
<keyword evidence="9" id="KW-0805">Transcription regulation</keyword>